<dbReference type="SUPFAM" id="SSF103473">
    <property type="entry name" value="MFS general substrate transporter"/>
    <property type="match status" value="1"/>
</dbReference>
<organism evidence="9 10">
    <name type="scientific">Acidithiobacillus thiooxidans ATCC 19377</name>
    <dbReference type="NCBI Taxonomy" id="637390"/>
    <lineage>
        <taxon>Bacteria</taxon>
        <taxon>Pseudomonadati</taxon>
        <taxon>Pseudomonadota</taxon>
        <taxon>Acidithiobacillia</taxon>
        <taxon>Acidithiobacillales</taxon>
        <taxon>Acidithiobacillaceae</taxon>
        <taxon>Acidithiobacillus</taxon>
    </lineage>
</organism>
<feature type="transmembrane region" description="Helical" evidence="7">
    <location>
        <begin position="122"/>
        <end position="143"/>
    </location>
</feature>
<keyword evidence="3" id="KW-1003">Cell membrane</keyword>
<dbReference type="FunFam" id="1.20.1720.10:FF:000004">
    <property type="entry name" value="EmrB/QacA family drug resistance transporter"/>
    <property type="match status" value="1"/>
</dbReference>
<comment type="caution">
    <text evidence="9">The sequence shown here is derived from an EMBL/GenBank/DDBJ whole genome shotgun (WGS) entry which is preliminary data.</text>
</comment>
<evidence type="ECO:0000313" key="10">
    <source>
        <dbReference type="Proteomes" id="UP000315403"/>
    </source>
</evidence>
<dbReference type="PANTHER" id="PTHR23501">
    <property type="entry name" value="MAJOR FACILITATOR SUPERFAMILY"/>
    <property type="match status" value="1"/>
</dbReference>
<protein>
    <submittedName>
        <fullName evidence="9">Putative MFS-type transporter YusP</fullName>
    </submittedName>
</protein>
<feature type="transmembrane region" description="Helical" evidence="7">
    <location>
        <begin position="218"/>
        <end position="243"/>
    </location>
</feature>
<feature type="transmembrane region" description="Helical" evidence="7">
    <location>
        <begin position="381"/>
        <end position="405"/>
    </location>
</feature>
<feature type="transmembrane region" description="Helical" evidence="7">
    <location>
        <begin position="322"/>
        <end position="340"/>
    </location>
</feature>
<evidence type="ECO:0000259" key="8">
    <source>
        <dbReference type="PROSITE" id="PS50850"/>
    </source>
</evidence>
<evidence type="ECO:0000256" key="5">
    <source>
        <dbReference type="ARBA" id="ARBA00022989"/>
    </source>
</evidence>
<dbReference type="InterPro" id="IPR036259">
    <property type="entry name" value="MFS_trans_sf"/>
</dbReference>
<dbReference type="CDD" id="cd17502">
    <property type="entry name" value="MFS_Azr1_MDR_like"/>
    <property type="match status" value="1"/>
</dbReference>
<dbReference type="InterPro" id="IPR011701">
    <property type="entry name" value="MFS"/>
</dbReference>
<dbReference type="AlphaFoldDB" id="A0A543Q384"/>
<keyword evidence="4 7" id="KW-0812">Transmembrane</keyword>
<feature type="transmembrane region" description="Helical" evidence="7">
    <location>
        <begin position="185"/>
        <end position="206"/>
    </location>
</feature>
<dbReference type="InterPro" id="IPR004638">
    <property type="entry name" value="EmrB-like"/>
</dbReference>
<dbReference type="Gene3D" id="1.20.1250.20">
    <property type="entry name" value="MFS general substrate transporter like domains"/>
    <property type="match status" value="1"/>
</dbReference>
<dbReference type="NCBIfam" id="TIGR00711">
    <property type="entry name" value="efflux_EmrB"/>
    <property type="match status" value="1"/>
</dbReference>
<evidence type="ECO:0000256" key="1">
    <source>
        <dbReference type="ARBA" id="ARBA00004651"/>
    </source>
</evidence>
<name>A0A543Q384_ACITH</name>
<dbReference type="PRINTS" id="PR01036">
    <property type="entry name" value="TCRTETB"/>
</dbReference>
<feature type="transmembrane region" description="Helical" evidence="7">
    <location>
        <begin position="352"/>
        <end position="369"/>
    </location>
</feature>
<dbReference type="Gene3D" id="1.20.1720.10">
    <property type="entry name" value="Multidrug resistance protein D"/>
    <property type="match status" value="1"/>
</dbReference>
<dbReference type="EMBL" id="SZUV01000001">
    <property type="protein sequence ID" value="TQN50760.1"/>
    <property type="molecule type" value="Genomic_DNA"/>
</dbReference>
<feature type="transmembrane region" description="Helical" evidence="7">
    <location>
        <begin position="31"/>
        <end position="55"/>
    </location>
</feature>
<feature type="domain" description="Major facilitator superfamily (MFS) profile" evidence="8">
    <location>
        <begin position="32"/>
        <end position="483"/>
    </location>
</feature>
<dbReference type="Pfam" id="PF07690">
    <property type="entry name" value="MFS_1"/>
    <property type="match status" value="1"/>
</dbReference>
<feature type="transmembrane region" description="Helical" evidence="7">
    <location>
        <begin position="461"/>
        <end position="478"/>
    </location>
</feature>
<evidence type="ECO:0000256" key="3">
    <source>
        <dbReference type="ARBA" id="ARBA00022475"/>
    </source>
</evidence>
<feature type="transmembrane region" description="Helical" evidence="7">
    <location>
        <begin position="287"/>
        <end position="310"/>
    </location>
</feature>
<dbReference type="InterPro" id="IPR020846">
    <property type="entry name" value="MFS_dom"/>
</dbReference>
<evidence type="ECO:0000256" key="4">
    <source>
        <dbReference type="ARBA" id="ARBA00022692"/>
    </source>
</evidence>
<dbReference type="PROSITE" id="PS50850">
    <property type="entry name" value="MFS"/>
    <property type="match status" value="1"/>
</dbReference>
<dbReference type="GO" id="GO:0005886">
    <property type="term" value="C:plasma membrane"/>
    <property type="evidence" value="ECO:0007669"/>
    <property type="project" value="UniProtKB-SubCell"/>
</dbReference>
<evidence type="ECO:0000256" key="7">
    <source>
        <dbReference type="SAM" id="Phobius"/>
    </source>
</evidence>
<feature type="transmembrane region" description="Helical" evidence="7">
    <location>
        <begin position="67"/>
        <end position="85"/>
    </location>
</feature>
<sequence>MTQSNRADMQDIKPDTIDNEKNFQLDWSARLMFVAILSSIFLAAMDQTVVSTALPTIARDLNGLAKLPWIVTAYLLTSTVCLPVYGKLGDLLGRKYLLQSAVLLFLAGSALSGLAQNIDELILFRALQGIGGGGLLVTAIASISDFIPVTQRSRYQGLVGAAFGLATLIGPFLGGFIVETLSWRWIFYINVPIGIFALLVIGTAFPKPLRTAEWIMDIWGTVLLITGLSALVLFASVAGPILTWNSPELWLILAIGLDSFAGFFIFEKQHPQPLLPLSFFNFRTFTLSVILSFFVGLAMLGSISFLPIYLQDVRHFSPTMSGLELLYLLVGMLSMSIMAGRRISHKQRYREFPIIGALLITVSLGWLSRLGEQTPMWHIDAALVLLGLGLGMTMQVLVLSAQLAIPHKNLGVATSTVTLFRSMGGTLGVAAFGAVFSGLMAGVASSAEHAAMIVQTLRTDFLIAASFSLAAFVGAWFLEDMQILLKKRQDR</sequence>
<feature type="transmembrane region" description="Helical" evidence="7">
    <location>
        <begin position="97"/>
        <end position="116"/>
    </location>
</feature>
<gene>
    <name evidence="9" type="primary">yusP</name>
    <name evidence="9" type="ORF">DLNHIDIE_00615</name>
</gene>
<keyword evidence="2" id="KW-0813">Transport</keyword>
<proteinExistence type="predicted"/>
<comment type="subcellular location">
    <subcellularLocation>
        <location evidence="1">Cell membrane</location>
        <topology evidence="1">Multi-pass membrane protein</topology>
    </subcellularLocation>
</comment>
<evidence type="ECO:0000313" key="9">
    <source>
        <dbReference type="EMBL" id="TQN50760.1"/>
    </source>
</evidence>
<feature type="transmembrane region" description="Helical" evidence="7">
    <location>
        <begin position="417"/>
        <end position="441"/>
    </location>
</feature>
<evidence type="ECO:0000256" key="2">
    <source>
        <dbReference type="ARBA" id="ARBA00022448"/>
    </source>
</evidence>
<feature type="transmembrane region" description="Helical" evidence="7">
    <location>
        <begin position="249"/>
        <end position="266"/>
    </location>
</feature>
<dbReference type="GO" id="GO:0022857">
    <property type="term" value="F:transmembrane transporter activity"/>
    <property type="evidence" value="ECO:0007669"/>
    <property type="project" value="InterPro"/>
</dbReference>
<accession>A0A543Q384</accession>
<keyword evidence="5 7" id="KW-1133">Transmembrane helix</keyword>
<feature type="transmembrane region" description="Helical" evidence="7">
    <location>
        <begin position="155"/>
        <end position="173"/>
    </location>
</feature>
<keyword evidence="6 7" id="KW-0472">Membrane</keyword>
<evidence type="ECO:0000256" key="6">
    <source>
        <dbReference type="ARBA" id="ARBA00023136"/>
    </source>
</evidence>
<dbReference type="PANTHER" id="PTHR23501:SF197">
    <property type="entry name" value="COMD"/>
    <property type="match status" value="1"/>
</dbReference>
<reference evidence="9 10" key="1">
    <citation type="submission" date="2019-03" db="EMBL/GenBank/DDBJ databases">
        <title>New insights into Acidothiobacillus thiooxidans sulfur metabolism through coupled gene expression, solution geochemistry, microscopy and spectroscopy analyses.</title>
        <authorList>
            <person name="Camacho D."/>
            <person name="Frazao R."/>
            <person name="Fouillen A."/>
            <person name="Nanci A."/>
            <person name="Lang B.F."/>
            <person name="Apte S.C."/>
            <person name="Baron C."/>
            <person name="Warren L.A."/>
        </authorList>
    </citation>
    <scope>NUCLEOTIDE SEQUENCE [LARGE SCALE GENOMIC DNA]</scope>
    <source>
        <strain evidence="9 10">ATCC 19377</strain>
    </source>
</reference>
<dbReference type="Proteomes" id="UP000315403">
    <property type="component" value="Unassembled WGS sequence"/>
</dbReference>